<gene>
    <name evidence="8" type="ORF">TRUGW13939_03298</name>
</gene>
<comment type="subcellular location">
    <subcellularLocation>
        <location evidence="1">Endosome</location>
    </subcellularLocation>
</comment>
<accession>A0A7H8QQN3</accession>
<evidence type="ECO:0000256" key="2">
    <source>
        <dbReference type="ARBA" id="ARBA00006190"/>
    </source>
</evidence>
<dbReference type="InterPro" id="IPR005024">
    <property type="entry name" value="Snf7_fam"/>
</dbReference>
<proteinExistence type="inferred from homology"/>
<dbReference type="Gene3D" id="1.10.287.1060">
    <property type="entry name" value="ESAT-6-like"/>
    <property type="match status" value="1"/>
</dbReference>
<dbReference type="GO" id="GO:0000815">
    <property type="term" value="C:ESCRT III complex"/>
    <property type="evidence" value="ECO:0007669"/>
    <property type="project" value="TreeGrafter"/>
</dbReference>
<feature type="coiled-coil region" evidence="6">
    <location>
        <begin position="28"/>
        <end position="94"/>
    </location>
</feature>
<dbReference type="Proteomes" id="UP000509510">
    <property type="component" value="Chromosome II"/>
</dbReference>
<sequence length="223" mass="25241">MWSWFGGQSAQKRKEAPKEAILGLRGQLEMLQKRQTHLESQIEDQESIARKNVTSNKNVAKAALRRKKMHEKNLEQTQNQIIQLEQHVYSIEAANINQETLGAMDQAGKAMQRMHDGLTMDKVDSMMDKLREQQQLADEISSVIQNNHFGEQPDEEELEADLEELEQEAMDAQMLKTGTVPVADQLDRLPAAANGEIKGKAKQTEGEDEEAELEKLRAEMAMS</sequence>
<evidence type="ECO:0000256" key="6">
    <source>
        <dbReference type="SAM" id="Coils"/>
    </source>
</evidence>
<feature type="region of interest" description="Disordered" evidence="7">
    <location>
        <begin position="186"/>
        <end position="223"/>
    </location>
</feature>
<dbReference type="GeneID" id="55990803"/>
<dbReference type="AlphaFoldDB" id="A0A7H8QQN3"/>
<dbReference type="GO" id="GO:0006900">
    <property type="term" value="P:vesicle budding from membrane"/>
    <property type="evidence" value="ECO:0007669"/>
    <property type="project" value="TreeGrafter"/>
</dbReference>
<dbReference type="GO" id="GO:0005771">
    <property type="term" value="C:multivesicular body"/>
    <property type="evidence" value="ECO:0007669"/>
    <property type="project" value="TreeGrafter"/>
</dbReference>
<dbReference type="GO" id="GO:0009898">
    <property type="term" value="C:cytoplasmic side of plasma membrane"/>
    <property type="evidence" value="ECO:0007669"/>
    <property type="project" value="TreeGrafter"/>
</dbReference>
<evidence type="ECO:0000313" key="9">
    <source>
        <dbReference type="Proteomes" id="UP000509510"/>
    </source>
</evidence>
<comment type="similarity">
    <text evidence="2">Belongs to the SNF7 family.</text>
</comment>
<name>A0A7H8QQN3_TALRU</name>
<keyword evidence="3" id="KW-0967">Endosome</keyword>
<reference evidence="9" key="1">
    <citation type="submission" date="2020-06" db="EMBL/GenBank/DDBJ databases">
        <title>A chromosome-scale genome assembly of Talaromyces rugulosus W13939.</title>
        <authorList>
            <person name="Wang B."/>
            <person name="Guo L."/>
            <person name="Ye K."/>
            <person name="Wang L."/>
        </authorList>
    </citation>
    <scope>NUCLEOTIDE SEQUENCE [LARGE SCALE GENOMIC DNA]</scope>
    <source>
        <strain evidence="9">W13939</strain>
    </source>
</reference>
<evidence type="ECO:0000256" key="5">
    <source>
        <dbReference type="ARBA" id="ARBA00042586"/>
    </source>
</evidence>
<organism evidence="8 9">
    <name type="scientific">Talaromyces rugulosus</name>
    <name type="common">Penicillium rugulosum</name>
    <dbReference type="NCBI Taxonomy" id="121627"/>
    <lineage>
        <taxon>Eukaryota</taxon>
        <taxon>Fungi</taxon>
        <taxon>Dikarya</taxon>
        <taxon>Ascomycota</taxon>
        <taxon>Pezizomycotina</taxon>
        <taxon>Eurotiomycetes</taxon>
        <taxon>Eurotiomycetidae</taxon>
        <taxon>Eurotiales</taxon>
        <taxon>Trichocomaceae</taxon>
        <taxon>Talaromyces</taxon>
        <taxon>Talaromyces sect. Islandici</taxon>
    </lineage>
</organism>
<protein>
    <recommendedName>
        <fullName evidence="4">Vacuolar-sorting protein SNF7</fullName>
    </recommendedName>
    <alternativeName>
        <fullName evidence="5">Vacuolar protein-sorting-associated protein 32</fullName>
    </alternativeName>
</protein>
<keyword evidence="9" id="KW-1185">Reference proteome</keyword>
<evidence type="ECO:0000256" key="3">
    <source>
        <dbReference type="ARBA" id="ARBA00022753"/>
    </source>
</evidence>
<dbReference type="GO" id="GO:0032511">
    <property type="term" value="P:late endosome to vacuole transport via multivesicular body sorting pathway"/>
    <property type="evidence" value="ECO:0007669"/>
    <property type="project" value="TreeGrafter"/>
</dbReference>
<dbReference type="KEGG" id="trg:TRUGW13939_03298"/>
<evidence type="ECO:0000256" key="7">
    <source>
        <dbReference type="SAM" id="MobiDB-lite"/>
    </source>
</evidence>
<dbReference type="Pfam" id="PF03357">
    <property type="entry name" value="Snf7"/>
    <property type="match status" value="1"/>
</dbReference>
<dbReference type="PANTHER" id="PTHR22761">
    <property type="entry name" value="CHARGED MULTIVESICULAR BODY PROTEIN"/>
    <property type="match status" value="1"/>
</dbReference>
<dbReference type="PANTHER" id="PTHR22761:SF10">
    <property type="entry name" value="GH13992P"/>
    <property type="match status" value="1"/>
</dbReference>
<dbReference type="OrthoDB" id="5592979at2759"/>
<evidence type="ECO:0000256" key="1">
    <source>
        <dbReference type="ARBA" id="ARBA00004177"/>
    </source>
</evidence>
<dbReference type="EMBL" id="CP055899">
    <property type="protein sequence ID" value="QKX56198.1"/>
    <property type="molecule type" value="Genomic_DNA"/>
</dbReference>
<feature type="compositionally biased region" description="Basic and acidic residues" evidence="7">
    <location>
        <begin position="213"/>
        <end position="223"/>
    </location>
</feature>
<dbReference type="RefSeq" id="XP_035342376.1">
    <property type="nucleotide sequence ID" value="XM_035486483.1"/>
</dbReference>
<evidence type="ECO:0000256" key="4">
    <source>
        <dbReference type="ARBA" id="ARBA00040017"/>
    </source>
</evidence>
<keyword evidence="6" id="KW-0175">Coiled coil</keyword>
<evidence type="ECO:0000313" key="8">
    <source>
        <dbReference type="EMBL" id="QKX56198.1"/>
    </source>
</evidence>